<evidence type="ECO:0000259" key="1">
    <source>
        <dbReference type="SMART" id="SM01321"/>
    </source>
</evidence>
<proteinExistence type="predicted"/>
<name>A0A3P3WA40_9FLAO</name>
<sequence length="205" mass="24936">MKTYKPIPLEKGKYYHIYNRGNNGIDIFYDKESYFYFLKLYNKYISPIADTFAWCLLKNHFHFLIYIRLEEEIGFEKLKYSTITKPKEINPSKQFGHFFNAYTQSINKKFSRTGNLFEKPFQRREIESETYFQNLIYYIHNNPVTHGFVDKIKDYPWNSYHTIISDKPTKLKRQIVIEYYGDLENFIFYHNQNCNLENITDLIIE</sequence>
<evidence type="ECO:0000313" key="3">
    <source>
        <dbReference type="Proteomes" id="UP000275719"/>
    </source>
</evidence>
<dbReference type="SMART" id="SM01321">
    <property type="entry name" value="Y1_Tnp"/>
    <property type="match status" value="1"/>
</dbReference>
<accession>A0A3P3WA40</accession>
<dbReference type="GO" id="GO:0003677">
    <property type="term" value="F:DNA binding"/>
    <property type="evidence" value="ECO:0007669"/>
    <property type="project" value="InterPro"/>
</dbReference>
<dbReference type="EMBL" id="RQVQ01000007">
    <property type="protein sequence ID" value="RRJ92015.1"/>
    <property type="molecule type" value="Genomic_DNA"/>
</dbReference>
<dbReference type="InterPro" id="IPR002686">
    <property type="entry name" value="Transposase_17"/>
</dbReference>
<dbReference type="OrthoDB" id="9788881at2"/>
<dbReference type="Gene3D" id="3.30.70.1290">
    <property type="entry name" value="Transposase IS200-like"/>
    <property type="match status" value="1"/>
</dbReference>
<dbReference type="InterPro" id="IPR036515">
    <property type="entry name" value="Transposase_17_sf"/>
</dbReference>
<comment type="caution">
    <text evidence="2">The sequence shown here is derived from an EMBL/GenBank/DDBJ whole genome shotgun (WGS) entry which is preliminary data.</text>
</comment>
<dbReference type="GO" id="GO:0006313">
    <property type="term" value="P:DNA transposition"/>
    <property type="evidence" value="ECO:0007669"/>
    <property type="project" value="InterPro"/>
</dbReference>
<dbReference type="Proteomes" id="UP000275719">
    <property type="component" value="Unassembled WGS sequence"/>
</dbReference>
<dbReference type="RefSeq" id="WP_125017797.1">
    <property type="nucleotide sequence ID" value="NZ_RQVQ01000007.1"/>
</dbReference>
<dbReference type="PANTHER" id="PTHR34322:SF2">
    <property type="entry name" value="TRANSPOSASE IS200-LIKE DOMAIN-CONTAINING PROTEIN"/>
    <property type="match status" value="1"/>
</dbReference>
<dbReference type="SUPFAM" id="SSF143422">
    <property type="entry name" value="Transposase IS200-like"/>
    <property type="match status" value="1"/>
</dbReference>
<dbReference type="GO" id="GO:0004803">
    <property type="term" value="F:transposase activity"/>
    <property type="evidence" value="ECO:0007669"/>
    <property type="project" value="InterPro"/>
</dbReference>
<evidence type="ECO:0000313" key="2">
    <source>
        <dbReference type="EMBL" id="RRJ92015.1"/>
    </source>
</evidence>
<dbReference type="PANTHER" id="PTHR34322">
    <property type="entry name" value="TRANSPOSASE, Y1_TNP DOMAIN-CONTAINING"/>
    <property type="match status" value="1"/>
</dbReference>
<protein>
    <recommendedName>
        <fullName evidence="1">Transposase IS200-like domain-containing protein</fullName>
    </recommendedName>
</protein>
<organism evidence="2 3">
    <name type="scientific">Paenimyroides tangerinum</name>
    <dbReference type="NCBI Taxonomy" id="2488728"/>
    <lineage>
        <taxon>Bacteria</taxon>
        <taxon>Pseudomonadati</taxon>
        <taxon>Bacteroidota</taxon>
        <taxon>Flavobacteriia</taxon>
        <taxon>Flavobacteriales</taxon>
        <taxon>Flavobacteriaceae</taxon>
        <taxon>Paenimyroides</taxon>
    </lineage>
</organism>
<feature type="domain" description="Transposase IS200-like" evidence="1">
    <location>
        <begin position="10"/>
        <end position="142"/>
    </location>
</feature>
<dbReference type="AlphaFoldDB" id="A0A3P3WA40"/>
<reference evidence="2 3" key="1">
    <citation type="submission" date="2018-11" db="EMBL/GenBank/DDBJ databases">
        <title>Flavobacterium sp. nov., YIM 102701-2 draft genome.</title>
        <authorList>
            <person name="Li G."/>
            <person name="Jiang Y."/>
        </authorList>
    </citation>
    <scope>NUCLEOTIDE SEQUENCE [LARGE SCALE GENOMIC DNA]</scope>
    <source>
        <strain evidence="2 3">YIM 102701-2</strain>
    </source>
</reference>
<keyword evidence="3" id="KW-1185">Reference proteome</keyword>
<gene>
    <name evidence="2" type="ORF">EG240_04310</name>
</gene>